<dbReference type="PROSITE" id="PS01124">
    <property type="entry name" value="HTH_ARAC_FAMILY_2"/>
    <property type="match status" value="1"/>
</dbReference>
<dbReference type="SMART" id="SM00342">
    <property type="entry name" value="HTH_ARAC"/>
    <property type="match status" value="1"/>
</dbReference>
<organism evidence="4 5">
    <name type="scientific">Trichlorobacter lovleyi (strain ATCC BAA-1151 / DSM 17278 / SZ)</name>
    <name type="common">Geobacter lovleyi</name>
    <dbReference type="NCBI Taxonomy" id="398767"/>
    <lineage>
        <taxon>Bacteria</taxon>
        <taxon>Pseudomonadati</taxon>
        <taxon>Thermodesulfobacteriota</taxon>
        <taxon>Desulfuromonadia</taxon>
        <taxon>Geobacterales</taxon>
        <taxon>Geobacteraceae</taxon>
        <taxon>Trichlorobacter</taxon>
    </lineage>
</organism>
<dbReference type="PANTHER" id="PTHR43436">
    <property type="entry name" value="ARAC-FAMILY TRANSCRIPTIONAL REGULATOR"/>
    <property type="match status" value="1"/>
</dbReference>
<feature type="domain" description="HTH araC/xylS-type" evidence="3">
    <location>
        <begin position="206"/>
        <end position="304"/>
    </location>
</feature>
<evidence type="ECO:0000259" key="3">
    <source>
        <dbReference type="PROSITE" id="PS01124"/>
    </source>
</evidence>
<accession>B3E2X9</accession>
<dbReference type="Proteomes" id="UP000002420">
    <property type="component" value="Chromosome"/>
</dbReference>
<dbReference type="Pfam" id="PF12833">
    <property type="entry name" value="HTH_18"/>
    <property type="match status" value="1"/>
</dbReference>
<evidence type="ECO:0000313" key="5">
    <source>
        <dbReference type="Proteomes" id="UP000002420"/>
    </source>
</evidence>
<dbReference type="PANTHER" id="PTHR43436:SF1">
    <property type="entry name" value="TRANSCRIPTIONAL REGULATORY PROTEIN"/>
    <property type="match status" value="1"/>
</dbReference>
<protein>
    <submittedName>
        <fullName evidence="4">Transcriptional regulator, AraC family</fullName>
    </submittedName>
</protein>
<dbReference type="InterPro" id="IPR009594">
    <property type="entry name" value="Tscrpt_reg_HTH_AraC_N"/>
</dbReference>
<dbReference type="AlphaFoldDB" id="B3E2X9"/>
<dbReference type="Gene3D" id="1.10.10.60">
    <property type="entry name" value="Homeodomain-like"/>
    <property type="match status" value="2"/>
</dbReference>
<dbReference type="GO" id="GO:0003700">
    <property type="term" value="F:DNA-binding transcription factor activity"/>
    <property type="evidence" value="ECO:0007669"/>
    <property type="project" value="InterPro"/>
</dbReference>
<evidence type="ECO:0000313" key="4">
    <source>
        <dbReference type="EMBL" id="ACD97239.1"/>
    </source>
</evidence>
<dbReference type="KEGG" id="glo:Glov_3538"/>
<dbReference type="HOGENOM" id="CLU_000445_100_0_7"/>
<dbReference type="GO" id="GO:0043565">
    <property type="term" value="F:sequence-specific DNA binding"/>
    <property type="evidence" value="ECO:0007669"/>
    <property type="project" value="InterPro"/>
</dbReference>
<dbReference type="SUPFAM" id="SSF46689">
    <property type="entry name" value="Homeodomain-like"/>
    <property type="match status" value="2"/>
</dbReference>
<dbReference type="OrthoDB" id="9802263at2"/>
<keyword evidence="1" id="KW-0805">Transcription regulation</keyword>
<evidence type="ECO:0000256" key="2">
    <source>
        <dbReference type="ARBA" id="ARBA00023163"/>
    </source>
</evidence>
<dbReference type="EMBL" id="CP001089">
    <property type="protein sequence ID" value="ACD97239.1"/>
    <property type="molecule type" value="Genomic_DNA"/>
</dbReference>
<dbReference type="Pfam" id="PF06719">
    <property type="entry name" value="AraC_N"/>
    <property type="match status" value="1"/>
</dbReference>
<gene>
    <name evidence="4" type="ordered locus">Glov_3538</name>
</gene>
<sequence length="314" mass="35265">MENPAVYDDSDVVRLAGAIEELNRSIARWTEQGEMHTTVIPGLALFRRTEPTEPVSGIYEPGVCLIAQGAKRVMLGDDRYRYDAQHYLITSVHLPTIVQVIEASPEKPYLGLRLTFDLREVSQLMVDSNLPQPRPQQSSRGMATGQVTLQLVNAFIRLIDLLADEKDIPILAPVIQREIIYRLLVGDQGERLRQIATAGSQSQQIAKAIGWLQSNYSQSISMDQLAAQTNMSTSTFHHHFRSLTALSPLQYQKQLRLQEARRLMLAERMDAANAAFQVGYESPSQFNREYSRMFGAPPLRDITSLRQLAADGRG</sequence>
<name>B3E2X9_TRIL1</name>
<dbReference type="eggNOG" id="COG2207">
    <property type="taxonomic scope" value="Bacteria"/>
</dbReference>
<reference evidence="4 5" key="1">
    <citation type="submission" date="2008-05" db="EMBL/GenBank/DDBJ databases">
        <title>Complete sequence of chromosome of Geobacter lovleyi SZ.</title>
        <authorList>
            <consortium name="US DOE Joint Genome Institute"/>
            <person name="Lucas S."/>
            <person name="Copeland A."/>
            <person name="Lapidus A."/>
            <person name="Glavina del Rio T."/>
            <person name="Dalin E."/>
            <person name="Tice H."/>
            <person name="Bruce D."/>
            <person name="Goodwin L."/>
            <person name="Pitluck S."/>
            <person name="Chertkov O."/>
            <person name="Meincke L."/>
            <person name="Brettin T."/>
            <person name="Detter J.C."/>
            <person name="Han C."/>
            <person name="Tapia R."/>
            <person name="Kuske C.R."/>
            <person name="Schmutz J."/>
            <person name="Larimer F."/>
            <person name="Land M."/>
            <person name="Hauser L."/>
            <person name="Kyrpides N."/>
            <person name="Mikhailova N."/>
            <person name="Sung Y."/>
            <person name="Fletcher K.E."/>
            <person name="Ritalahti K.M."/>
            <person name="Loeffler F.E."/>
            <person name="Richardson P."/>
        </authorList>
    </citation>
    <scope>NUCLEOTIDE SEQUENCE [LARGE SCALE GENOMIC DNA]</scope>
    <source>
        <strain evidence="5">ATCC BAA-1151 / DSM 17278 / SZ</strain>
    </source>
</reference>
<proteinExistence type="predicted"/>
<keyword evidence="2" id="KW-0804">Transcription</keyword>
<keyword evidence="5" id="KW-1185">Reference proteome</keyword>
<evidence type="ECO:0000256" key="1">
    <source>
        <dbReference type="ARBA" id="ARBA00023015"/>
    </source>
</evidence>
<dbReference type="InterPro" id="IPR009057">
    <property type="entry name" value="Homeodomain-like_sf"/>
</dbReference>
<dbReference type="RefSeq" id="WP_012471557.1">
    <property type="nucleotide sequence ID" value="NC_010814.1"/>
</dbReference>
<dbReference type="STRING" id="398767.Glov_3538"/>
<dbReference type="InterPro" id="IPR018060">
    <property type="entry name" value="HTH_AraC"/>
</dbReference>